<evidence type="ECO:0000259" key="10">
    <source>
        <dbReference type="PROSITE" id="PS51352"/>
    </source>
</evidence>
<dbReference type="EMBL" id="NPZB01000001">
    <property type="protein sequence ID" value="PNS09143.1"/>
    <property type="molecule type" value="Genomic_DNA"/>
</dbReference>
<dbReference type="PANTHER" id="PTHR32234">
    <property type="entry name" value="THIOL:DISULFIDE INTERCHANGE PROTEIN DSBD"/>
    <property type="match status" value="1"/>
</dbReference>
<accession>A0A2K1Q281</accession>
<dbReference type="InterPro" id="IPR028250">
    <property type="entry name" value="DsbDN"/>
</dbReference>
<keyword evidence="12" id="KW-1185">Reference proteome</keyword>
<dbReference type="InterPro" id="IPR013766">
    <property type="entry name" value="Thioredoxin_domain"/>
</dbReference>
<dbReference type="PANTHER" id="PTHR32234:SF3">
    <property type="entry name" value="SUPPRESSION OF COPPER SENSITIVITY PROTEIN"/>
    <property type="match status" value="1"/>
</dbReference>
<gene>
    <name evidence="11" type="ORF">Lysil_0772</name>
</gene>
<evidence type="ECO:0000256" key="5">
    <source>
        <dbReference type="ARBA" id="ARBA00022989"/>
    </source>
</evidence>
<dbReference type="GO" id="GO:0017004">
    <property type="term" value="P:cytochrome complex assembly"/>
    <property type="evidence" value="ECO:0007669"/>
    <property type="project" value="UniProtKB-KW"/>
</dbReference>
<dbReference type="AlphaFoldDB" id="A0A2K1Q281"/>
<dbReference type="CDD" id="cd02953">
    <property type="entry name" value="DsbDgamma"/>
    <property type="match status" value="1"/>
</dbReference>
<protein>
    <submittedName>
        <fullName evidence="11">Thiol:disulfide interchange protein</fullName>
    </submittedName>
</protein>
<keyword evidence="2" id="KW-1003">Cell membrane</keyword>
<evidence type="ECO:0000313" key="12">
    <source>
        <dbReference type="Proteomes" id="UP000236220"/>
    </source>
</evidence>
<dbReference type="GO" id="GO:0045454">
    <property type="term" value="P:cell redox homeostasis"/>
    <property type="evidence" value="ECO:0007669"/>
    <property type="project" value="TreeGrafter"/>
</dbReference>
<dbReference type="Pfam" id="PF02683">
    <property type="entry name" value="DsbD_TM"/>
    <property type="match status" value="1"/>
</dbReference>
<keyword evidence="5 8" id="KW-1133">Transmembrane helix</keyword>
<name>A0A2K1Q281_9GAMM</name>
<feature type="region of interest" description="Disordered" evidence="7">
    <location>
        <begin position="340"/>
        <end position="359"/>
    </location>
</feature>
<comment type="subcellular location">
    <subcellularLocation>
        <location evidence="1">Cell membrane</location>
        <topology evidence="1">Multi-pass membrane protein</topology>
    </subcellularLocation>
</comment>
<evidence type="ECO:0000313" key="11">
    <source>
        <dbReference type="EMBL" id="PNS09143.1"/>
    </source>
</evidence>
<proteinExistence type="predicted"/>
<reference evidence="11 12" key="1">
    <citation type="submission" date="2017-08" db="EMBL/GenBank/DDBJ databases">
        <title>Lysobacter sylvestris genome.</title>
        <authorList>
            <person name="Zhang D.-C."/>
            <person name="Albuquerque L."/>
            <person name="Franca L."/>
            <person name="Froufe H.J.C."/>
            <person name="Barroso C."/>
            <person name="Egas C."/>
            <person name="Da Costa M."/>
            <person name="Margesin R."/>
        </authorList>
    </citation>
    <scope>NUCLEOTIDE SEQUENCE [LARGE SCALE GENOMIC DNA]</scope>
    <source>
        <strain evidence="11 12">AM20-91</strain>
    </source>
</reference>
<dbReference type="Pfam" id="PF13899">
    <property type="entry name" value="Thioredoxin_7"/>
    <property type="match status" value="1"/>
</dbReference>
<evidence type="ECO:0000256" key="7">
    <source>
        <dbReference type="SAM" id="MobiDB-lite"/>
    </source>
</evidence>
<dbReference type="InterPro" id="IPR035671">
    <property type="entry name" value="DsbD_gamma"/>
</dbReference>
<dbReference type="InterPro" id="IPR003834">
    <property type="entry name" value="Cyt_c_assmbl_TM_dom"/>
</dbReference>
<feature type="transmembrane region" description="Helical" evidence="8">
    <location>
        <begin position="528"/>
        <end position="554"/>
    </location>
</feature>
<comment type="caution">
    <text evidence="11">The sequence shown here is derived from an EMBL/GenBank/DDBJ whole genome shotgun (WGS) entry which is preliminary data.</text>
</comment>
<feature type="transmembrane region" description="Helical" evidence="8">
    <location>
        <begin position="368"/>
        <end position="394"/>
    </location>
</feature>
<feature type="signal peptide" evidence="9">
    <location>
        <begin position="1"/>
        <end position="23"/>
    </location>
</feature>
<evidence type="ECO:0000256" key="4">
    <source>
        <dbReference type="ARBA" id="ARBA00022748"/>
    </source>
</evidence>
<dbReference type="InterPro" id="IPR036929">
    <property type="entry name" value="DsbDN_sf"/>
</dbReference>
<feature type="transmembrane region" description="Helical" evidence="8">
    <location>
        <begin position="596"/>
        <end position="613"/>
    </location>
</feature>
<evidence type="ECO:0000256" key="6">
    <source>
        <dbReference type="ARBA" id="ARBA00023136"/>
    </source>
</evidence>
<dbReference type="GO" id="GO:0015035">
    <property type="term" value="F:protein-disulfide reductase activity"/>
    <property type="evidence" value="ECO:0007669"/>
    <property type="project" value="TreeGrafter"/>
</dbReference>
<dbReference type="Proteomes" id="UP000236220">
    <property type="component" value="Unassembled WGS sequence"/>
</dbReference>
<feature type="transmembrane region" description="Helical" evidence="8">
    <location>
        <begin position="620"/>
        <end position="639"/>
    </location>
</feature>
<evidence type="ECO:0000256" key="9">
    <source>
        <dbReference type="SAM" id="SignalP"/>
    </source>
</evidence>
<evidence type="ECO:0000256" key="3">
    <source>
        <dbReference type="ARBA" id="ARBA00022692"/>
    </source>
</evidence>
<keyword evidence="9" id="KW-0732">Signal</keyword>
<dbReference type="Pfam" id="PF11412">
    <property type="entry name" value="DsbD_N"/>
    <property type="match status" value="2"/>
</dbReference>
<evidence type="ECO:0000256" key="1">
    <source>
        <dbReference type="ARBA" id="ARBA00004651"/>
    </source>
</evidence>
<keyword evidence="3 8" id="KW-0812">Transmembrane</keyword>
<feature type="chain" id="PRO_5014406013" evidence="9">
    <location>
        <begin position="24"/>
        <end position="769"/>
    </location>
</feature>
<feature type="transmembrane region" description="Helical" evidence="8">
    <location>
        <begin position="453"/>
        <end position="475"/>
    </location>
</feature>
<dbReference type="InterPro" id="IPR036249">
    <property type="entry name" value="Thioredoxin-like_sf"/>
</dbReference>
<dbReference type="PROSITE" id="PS51352">
    <property type="entry name" value="THIOREDOXIN_2"/>
    <property type="match status" value="1"/>
</dbReference>
<dbReference type="SUPFAM" id="SSF52833">
    <property type="entry name" value="Thioredoxin-like"/>
    <property type="match status" value="1"/>
</dbReference>
<feature type="transmembrane region" description="Helical" evidence="8">
    <location>
        <begin position="496"/>
        <end position="522"/>
    </location>
</feature>
<dbReference type="RefSeq" id="WP_103074227.1">
    <property type="nucleotide sequence ID" value="NZ_NPZB01000001.1"/>
</dbReference>
<dbReference type="GO" id="GO:0005886">
    <property type="term" value="C:plasma membrane"/>
    <property type="evidence" value="ECO:0007669"/>
    <property type="project" value="UniProtKB-SubCell"/>
</dbReference>
<organism evidence="11 12">
    <name type="scientific">Solilutibacter silvestris</name>
    <dbReference type="NCBI Taxonomy" id="1645665"/>
    <lineage>
        <taxon>Bacteria</taxon>
        <taxon>Pseudomonadati</taxon>
        <taxon>Pseudomonadota</taxon>
        <taxon>Gammaproteobacteria</taxon>
        <taxon>Lysobacterales</taxon>
        <taxon>Lysobacteraceae</taxon>
        <taxon>Solilutibacter</taxon>
    </lineage>
</organism>
<keyword evidence="6 8" id="KW-0472">Membrane</keyword>
<evidence type="ECO:0000256" key="8">
    <source>
        <dbReference type="SAM" id="Phobius"/>
    </source>
</evidence>
<dbReference type="Gene3D" id="2.60.40.1250">
    <property type="entry name" value="Thiol:disulfide interchange protein DsbD, N-terminal domain"/>
    <property type="match status" value="2"/>
</dbReference>
<feature type="transmembrane region" description="Helical" evidence="8">
    <location>
        <begin position="415"/>
        <end position="433"/>
    </location>
</feature>
<feature type="transmembrane region" description="Helical" evidence="8">
    <location>
        <begin position="566"/>
        <end position="584"/>
    </location>
</feature>
<keyword evidence="4" id="KW-0201">Cytochrome c-type biogenesis</keyword>
<dbReference type="SUPFAM" id="SSF74863">
    <property type="entry name" value="Thiol:disulfide interchange protein DsbD, N-terminal domain (DsbD-alpha)"/>
    <property type="match status" value="2"/>
</dbReference>
<dbReference type="OrthoDB" id="9811036at2"/>
<dbReference type="Gene3D" id="3.40.30.10">
    <property type="entry name" value="Glutaredoxin"/>
    <property type="match status" value="1"/>
</dbReference>
<evidence type="ECO:0000256" key="2">
    <source>
        <dbReference type="ARBA" id="ARBA00022475"/>
    </source>
</evidence>
<feature type="domain" description="Thioredoxin" evidence="10">
    <location>
        <begin position="634"/>
        <end position="769"/>
    </location>
</feature>
<sequence>MNTLLRHLAALVVGLLPLLPAAAQTVDPTQLPPVDSVFIPKASAPSRDRIEVTWTIAKGYYLYRHRISVQPLGGFEAGALQLPDGDKHHDEFFGDVQTYRGSVTAVLQGKASGDAVTLRIKYQGCADAGVCYPPQTRTISVALPPASDAGGDSGFAAFGKSLAGNAQNSGGLIGNQAATPLPPEQAFRIEAIADGGSKLLLRMTPAKGYYLYRDKLKLKLSGDSGIHLGTPQLPKATQHHDDHFGDVAVYFGETMVSVPLQRSHDRAANVVLDAEWQGCQDGGLCYPVMRNRFNLALPAGASTQQTKAVASAPAQTAITAAAATAAVAASGAATPNDIAPAAASSTATPTATAPASTTPDPVAPANRVGFLTALLFALLGGVILNLMPCVLPVLSLKALSLVQGGASQSHAKRHAVFYTFGILAAMAALWLAVVLLQRAGHVAGWGFWLQSPLIVSALGLLMFALGLSLSGVWALPGFAPQRLAAASNEDSARGDFLTGLLAVMVATPCTGPFMGLALAYAFTAPAAMTLLVLLMLGLGLALPVLLIAFVPALAKRMPRPGAWMDTLKQLLAFPMYLTAIWMLWTLAHQRGADAVLGWGVAAIALTFALWAWPRARWGKVTAIIGLLLCGLAMAAITRLPPPATVASSSTNADSRMQPWTPRRLADLRARHKVVFVNMTADWCITCKVNEKAVFGTEAFRKSLEQHDAVYLAGDFTNEDPEIAAFLQAHGAVGVPLYVVYPRSGGAGELLQTVLTTGLVDAALARAAAK</sequence>